<name>A0ABN0UPU0_9GAMM</name>
<dbReference type="EMBL" id="BAAAFO010000003">
    <property type="protein sequence ID" value="GAA0257333.1"/>
    <property type="molecule type" value="Genomic_DNA"/>
</dbReference>
<dbReference type="InterPro" id="IPR041698">
    <property type="entry name" value="Methyltransf_25"/>
</dbReference>
<dbReference type="Gene3D" id="3.40.50.150">
    <property type="entry name" value="Vaccinia Virus protein VP39"/>
    <property type="match status" value="1"/>
</dbReference>
<evidence type="ECO:0000256" key="1">
    <source>
        <dbReference type="ARBA" id="ARBA00022603"/>
    </source>
</evidence>
<organism evidence="4 5">
    <name type="scientific">Rhodanobacter caeni</name>
    <dbReference type="NCBI Taxonomy" id="657654"/>
    <lineage>
        <taxon>Bacteria</taxon>
        <taxon>Pseudomonadati</taxon>
        <taxon>Pseudomonadota</taxon>
        <taxon>Gammaproteobacteria</taxon>
        <taxon>Lysobacterales</taxon>
        <taxon>Rhodanobacteraceae</taxon>
        <taxon>Rhodanobacter</taxon>
    </lineage>
</organism>
<keyword evidence="5" id="KW-1185">Reference proteome</keyword>
<dbReference type="GO" id="GO:0032259">
    <property type="term" value="P:methylation"/>
    <property type="evidence" value="ECO:0007669"/>
    <property type="project" value="UniProtKB-KW"/>
</dbReference>
<dbReference type="RefSeq" id="WP_343882927.1">
    <property type="nucleotide sequence ID" value="NZ_BAAAFO010000003.1"/>
</dbReference>
<gene>
    <name evidence="4" type="ORF">GCM10009126_23170</name>
</gene>
<reference evidence="4 5" key="1">
    <citation type="journal article" date="2019" name="Int. J. Syst. Evol. Microbiol.">
        <title>The Global Catalogue of Microorganisms (GCM) 10K type strain sequencing project: providing services to taxonomists for standard genome sequencing and annotation.</title>
        <authorList>
            <consortium name="The Broad Institute Genomics Platform"/>
            <consortium name="The Broad Institute Genome Sequencing Center for Infectious Disease"/>
            <person name="Wu L."/>
            <person name="Ma J."/>
        </authorList>
    </citation>
    <scope>NUCLEOTIDE SEQUENCE [LARGE SCALE GENOMIC DNA]</scope>
    <source>
        <strain evidence="4 5">JCM 16242</strain>
    </source>
</reference>
<evidence type="ECO:0000313" key="5">
    <source>
        <dbReference type="Proteomes" id="UP001500657"/>
    </source>
</evidence>
<sequence>MALDRATRNGIARHYAHRGHRWHARWKLACDPAYAAVAELVGDRSLPVLDIGCGIGLLGQYLHAEHAATRYIGVDHDPRKIAAAREAATAAGLDGDMDFRDSDAATLPPVHGHVVMLDVLHYLPAARQQALLRAALAHLAPEGTLVIRNVLREPNWRFHATRVEEFFLRVSGWIPGGAQHYPRAQELGAPLRQAGLDVQVSSLRGRTPYNSYLLVARFSEARTKTRVDGSEQVYSAAQSP</sequence>
<dbReference type="Proteomes" id="UP001500657">
    <property type="component" value="Unassembled WGS sequence"/>
</dbReference>
<keyword evidence="1 4" id="KW-0489">Methyltransferase</keyword>
<dbReference type="InterPro" id="IPR029063">
    <property type="entry name" value="SAM-dependent_MTases_sf"/>
</dbReference>
<accession>A0ABN0UPU0</accession>
<keyword evidence="2" id="KW-0808">Transferase</keyword>
<dbReference type="GO" id="GO:0008168">
    <property type="term" value="F:methyltransferase activity"/>
    <property type="evidence" value="ECO:0007669"/>
    <property type="project" value="UniProtKB-KW"/>
</dbReference>
<evidence type="ECO:0000259" key="3">
    <source>
        <dbReference type="Pfam" id="PF13649"/>
    </source>
</evidence>
<feature type="domain" description="Methyltransferase" evidence="3">
    <location>
        <begin position="48"/>
        <end position="143"/>
    </location>
</feature>
<dbReference type="Pfam" id="PF13649">
    <property type="entry name" value="Methyltransf_25"/>
    <property type="match status" value="1"/>
</dbReference>
<protein>
    <submittedName>
        <fullName evidence="4">Class I SAM-dependent methyltransferase</fullName>
    </submittedName>
</protein>
<evidence type="ECO:0000313" key="4">
    <source>
        <dbReference type="EMBL" id="GAA0257333.1"/>
    </source>
</evidence>
<dbReference type="SUPFAM" id="SSF53335">
    <property type="entry name" value="S-adenosyl-L-methionine-dependent methyltransferases"/>
    <property type="match status" value="1"/>
</dbReference>
<evidence type="ECO:0000256" key="2">
    <source>
        <dbReference type="ARBA" id="ARBA00022679"/>
    </source>
</evidence>
<dbReference type="PANTHER" id="PTHR43861">
    <property type="entry name" value="TRANS-ACONITATE 2-METHYLTRANSFERASE-RELATED"/>
    <property type="match status" value="1"/>
</dbReference>
<proteinExistence type="predicted"/>
<dbReference type="CDD" id="cd02440">
    <property type="entry name" value="AdoMet_MTases"/>
    <property type="match status" value="1"/>
</dbReference>
<comment type="caution">
    <text evidence="4">The sequence shown here is derived from an EMBL/GenBank/DDBJ whole genome shotgun (WGS) entry which is preliminary data.</text>
</comment>
<dbReference type="PANTHER" id="PTHR43861:SF1">
    <property type="entry name" value="TRANS-ACONITATE 2-METHYLTRANSFERASE"/>
    <property type="match status" value="1"/>
</dbReference>